<dbReference type="Gene3D" id="3.40.50.2300">
    <property type="match status" value="1"/>
</dbReference>
<accession>A0ABR5N0I1</accession>
<gene>
    <name evidence="1" type="ORF">AN963_29900</name>
</gene>
<dbReference type="EMBL" id="LJJB01000015">
    <property type="protein sequence ID" value="KQL43627.1"/>
    <property type="molecule type" value="Genomic_DNA"/>
</dbReference>
<dbReference type="InterPro" id="IPR011006">
    <property type="entry name" value="CheY-like_superfamily"/>
</dbReference>
<dbReference type="RefSeq" id="WP_055748168.1">
    <property type="nucleotide sequence ID" value="NZ_LJJB01000015.1"/>
</dbReference>
<dbReference type="Proteomes" id="UP000051063">
    <property type="component" value="Unassembled WGS sequence"/>
</dbReference>
<evidence type="ECO:0000313" key="1">
    <source>
        <dbReference type="EMBL" id="KQL43627.1"/>
    </source>
</evidence>
<organism evidence="1 2">
    <name type="scientific">Brevibacillus choshinensis</name>
    <dbReference type="NCBI Taxonomy" id="54911"/>
    <lineage>
        <taxon>Bacteria</taxon>
        <taxon>Bacillati</taxon>
        <taxon>Bacillota</taxon>
        <taxon>Bacilli</taxon>
        <taxon>Bacillales</taxon>
        <taxon>Paenibacillaceae</taxon>
        <taxon>Brevibacillus</taxon>
    </lineage>
</organism>
<evidence type="ECO:0008006" key="3">
    <source>
        <dbReference type="Google" id="ProtNLM"/>
    </source>
</evidence>
<proteinExistence type="predicted"/>
<dbReference type="SUPFAM" id="SSF52172">
    <property type="entry name" value="CheY-like"/>
    <property type="match status" value="1"/>
</dbReference>
<sequence length="224" mass="26122">MIERNILIIDDDEETDSISINAYKDIFKALKERENIGYKLNFHWESTITDALNRLNKKQEIFDVLVIDYDFPNEHYAHKGVDLVKQIRKAINKRCKIVFYTMHAPHEIDCLEFVDLINNDVFRFVPKDGDILALKYSETNYNKSDQLIVEAIIDAISDSDPISAALEKYMLEYYDILKDVKLQVDGKEHSIQEVLDSIRLYGDLGNKFVSNILEMSIIEHLDIE</sequence>
<protein>
    <recommendedName>
        <fullName evidence="3">Response regulatory domain-containing protein</fullName>
    </recommendedName>
</protein>
<comment type="caution">
    <text evidence="1">The sequence shown here is derived from an EMBL/GenBank/DDBJ whole genome shotgun (WGS) entry which is preliminary data.</text>
</comment>
<evidence type="ECO:0000313" key="2">
    <source>
        <dbReference type="Proteomes" id="UP000051063"/>
    </source>
</evidence>
<reference evidence="1 2" key="1">
    <citation type="submission" date="2015-09" db="EMBL/GenBank/DDBJ databases">
        <title>Genome sequencing project for genomic taxonomy and phylogenomics of Bacillus-like bacteria.</title>
        <authorList>
            <person name="Liu B."/>
            <person name="Wang J."/>
            <person name="Zhu Y."/>
            <person name="Liu G."/>
            <person name="Chen Q."/>
            <person name="Chen Z."/>
            <person name="Lan J."/>
            <person name="Che J."/>
            <person name="Ge C."/>
            <person name="Shi H."/>
            <person name="Pan Z."/>
            <person name="Liu X."/>
        </authorList>
    </citation>
    <scope>NUCLEOTIDE SEQUENCE [LARGE SCALE GENOMIC DNA]</scope>
    <source>
        <strain evidence="1 2">DSM 8552</strain>
    </source>
</reference>
<name>A0ABR5N0I1_BRECH</name>
<keyword evidence="2" id="KW-1185">Reference proteome</keyword>